<feature type="compositionally biased region" description="Acidic residues" evidence="9">
    <location>
        <begin position="745"/>
        <end position="754"/>
    </location>
</feature>
<feature type="transmembrane region" description="Helical" evidence="10">
    <location>
        <begin position="138"/>
        <end position="158"/>
    </location>
</feature>
<keyword evidence="6" id="KW-0067">ATP-binding</keyword>
<feature type="transmembrane region" description="Helical" evidence="10">
    <location>
        <begin position="924"/>
        <end position="945"/>
    </location>
</feature>
<organism evidence="13 14">
    <name type="scientific">Metarhizium humberi</name>
    <dbReference type="NCBI Taxonomy" id="2596975"/>
    <lineage>
        <taxon>Eukaryota</taxon>
        <taxon>Fungi</taxon>
        <taxon>Dikarya</taxon>
        <taxon>Ascomycota</taxon>
        <taxon>Pezizomycotina</taxon>
        <taxon>Sordariomycetes</taxon>
        <taxon>Hypocreomycetidae</taxon>
        <taxon>Hypocreales</taxon>
        <taxon>Clavicipitaceae</taxon>
        <taxon>Metarhizium</taxon>
    </lineage>
</organism>
<evidence type="ECO:0000256" key="10">
    <source>
        <dbReference type="SAM" id="Phobius"/>
    </source>
</evidence>
<feature type="transmembrane region" description="Helical" evidence="10">
    <location>
        <begin position="234"/>
        <end position="251"/>
    </location>
</feature>
<feature type="transmembrane region" description="Helical" evidence="10">
    <location>
        <begin position="891"/>
        <end position="918"/>
    </location>
</feature>
<feature type="compositionally biased region" description="Basic and acidic residues" evidence="9">
    <location>
        <begin position="1092"/>
        <end position="1106"/>
    </location>
</feature>
<evidence type="ECO:0000256" key="2">
    <source>
        <dbReference type="ARBA" id="ARBA00007577"/>
    </source>
</evidence>
<comment type="caution">
    <text evidence="13">The sequence shown here is derived from an EMBL/GenBank/DDBJ whole genome shotgun (WGS) entry which is preliminary data.</text>
</comment>
<dbReference type="FunFam" id="1.20.1560.10:FF:000057">
    <property type="entry name" value="ABC multidrug transporter SitT"/>
    <property type="match status" value="1"/>
</dbReference>
<keyword evidence="5" id="KW-0547">Nucleotide-binding</keyword>
<dbReference type="InterPro" id="IPR036640">
    <property type="entry name" value="ABC1_TM_sf"/>
</dbReference>
<feature type="region of interest" description="Disordered" evidence="9">
    <location>
        <begin position="707"/>
        <end position="758"/>
    </location>
</feature>
<feature type="transmembrane region" description="Helical" evidence="10">
    <location>
        <begin position="355"/>
        <end position="382"/>
    </location>
</feature>
<feature type="transmembrane region" description="Helical" evidence="10">
    <location>
        <begin position="823"/>
        <end position="849"/>
    </location>
</feature>
<protein>
    <recommendedName>
        <fullName evidence="15">ABC multidrug transporter SitT</fullName>
    </recommendedName>
</protein>
<dbReference type="GO" id="GO:0016887">
    <property type="term" value="F:ATP hydrolysis activity"/>
    <property type="evidence" value="ECO:0007669"/>
    <property type="project" value="InterPro"/>
</dbReference>
<dbReference type="GO" id="GO:0090374">
    <property type="term" value="P:oligopeptide export from mitochondrion"/>
    <property type="evidence" value="ECO:0007669"/>
    <property type="project" value="TreeGrafter"/>
</dbReference>
<keyword evidence="14" id="KW-1185">Reference proteome</keyword>
<dbReference type="InterPro" id="IPR003439">
    <property type="entry name" value="ABC_transporter-like_ATP-bd"/>
</dbReference>
<comment type="similarity">
    <text evidence="2">Belongs to the ABC transporter superfamily. ABCB family. Multidrug resistance exporter (TC 3.A.1.201) subfamily.</text>
</comment>
<dbReference type="FunFam" id="3.40.50.300:FF:000913">
    <property type="entry name" value="ABC multidrug transporter SitT"/>
    <property type="match status" value="1"/>
</dbReference>
<evidence type="ECO:0000256" key="4">
    <source>
        <dbReference type="ARBA" id="ARBA00022692"/>
    </source>
</evidence>
<dbReference type="GO" id="GO:0015421">
    <property type="term" value="F:ABC-type oligopeptide transporter activity"/>
    <property type="evidence" value="ECO:0007669"/>
    <property type="project" value="TreeGrafter"/>
</dbReference>
<dbReference type="PROSITE" id="PS50893">
    <property type="entry name" value="ABC_TRANSPORTER_2"/>
    <property type="match status" value="2"/>
</dbReference>
<dbReference type="InterPro" id="IPR011527">
    <property type="entry name" value="ABC1_TM_dom"/>
</dbReference>
<dbReference type="EMBL" id="JACEFI010000001">
    <property type="protein sequence ID" value="KAH0601183.1"/>
    <property type="molecule type" value="Genomic_DNA"/>
</dbReference>
<dbReference type="PANTHER" id="PTHR43394">
    <property type="entry name" value="ATP-DEPENDENT PERMEASE MDL1, MITOCHONDRIAL"/>
    <property type="match status" value="1"/>
</dbReference>
<feature type="region of interest" description="Disordered" evidence="9">
    <location>
        <begin position="1086"/>
        <end position="1113"/>
    </location>
</feature>
<comment type="subcellular location">
    <subcellularLocation>
        <location evidence="1">Membrane</location>
        <topology evidence="1">Multi-pass membrane protein</topology>
    </subcellularLocation>
</comment>
<dbReference type="Gene3D" id="1.20.1560.10">
    <property type="entry name" value="ABC transporter type 1, transmembrane domain"/>
    <property type="match status" value="1"/>
</dbReference>
<feature type="transmembrane region" description="Helical" evidence="10">
    <location>
        <begin position="1043"/>
        <end position="1064"/>
    </location>
</feature>
<dbReference type="Pfam" id="PF00005">
    <property type="entry name" value="ABC_tran"/>
    <property type="match status" value="2"/>
</dbReference>
<dbReference type="InterPro" id="IPR003593">
    <property type="entry name" value="AAA+_ATPase"/>
</dbReference>
<dbReference type="CDD" id="cd18577">
    <property type="entry name" value="ABC_6TM_Pgp_ABCB1_D1_like"/>
    <property type="match status" value="1"/>
</dbReference>
<evidence type="ECO:0000259" key="12">
    <source>
        <dbReference type="PROSITE" id="PS50929"/>
    </source>
</evidence>
<dbReference type="GO" id="GO:0005743">
    <property type="term" value="C:mitochondrial inner membrane"/>
    <property type="evidence" value="ECO:0007669"/>
    <property type="project" value="TreeGrafter"/>
</dbReference>
<dbReference type="Gene3D" id="3.40.50.300">
    <property type="entry name" value="P-loop containing nucleotide triphosphate hydrolases"/>
    <property type="match status" value="2"/>
</dbReference>
<gene>
    <name evidence="13" type="ORF">MHUMG1_00055</name>
</gene>
<dbReference type="CDD" id="cd18578">
    <property type="entry name" value="ABC_6TM_Pgp_ABCB1_D2_like"/>
    <property type="match status" value="1"/>
</dbReference>
<sequence>MRKTRGAATDSATHYTLLDTGVDRILTAWPSPLADMPAGIAQASSAVPRRERGQSDFGSIFVFFRLPFAVQPTYIDVLLVVFGTLCAAAAGVPFPLMGVLFGQLVDDFNSATCAAQDGPGQDAFRYESAINDKVIKTAWIGAIALVLIYCHLTSWGIISQRLARRLRNHYVAALLRQPPSFFDSRGSAGQVSSRLQNDIAAVQSATSEKVGTIITTFSFIITVFVIAFSTQPSLAGILISVMPVFLVSGILSSKYIGKFTKEQNESTSHASSIASEALSHIPVVHAFGAAARLEKMFVGHMASARKHAIAKVAVAAVQTGLLYFIAYCANALAFWQGSVRIADAVSDTSNNSSIGQIYAIVYLLIDACVMLGGLAPLLPFLGAGVSAYQRLMEDIETPSPIDGTSDSGRPLTEGMDKTITFRNVTFEYSTRPGQPALREVSLEIPAGKHTAIVGLSGSGKSTIASLIARLYDPTSGTIEMGGQDLRELNVRSLRSSMTFVQQQPSLFDSSILENIALGLVNSARPEHQHLKPLLARPELALAASKGKEAMTWASSQGSGFAEIVQLVRQAAEKADAANFIDRLTSGYGTSVGPRGTSVSGGQRQRIALAQALIRDPEILILDEATASVDSASEQKMQAAIEQAAASGKRTVISIAHRLSTIQGADNIIVLEAGEVVERGTYAELMAVQGGKFAHLVQLQKLSATSSSAGEVESRSSASLADVNEKFEETTAGNAETDKKKAATESTEETSEEADGTVPQPFSSVLRGISWLVRPSLGWVLMALMAAAIVGATFSGSGLIFGYTVSALNPCQSTVERILSMGRFFGGLIFMLGAVELIANFLAWWGFGIIGERILYALRQLSFRSLLQQKLEWHTSEGRTPSRLLSIITKDCMAIGSFSGSTFGTVFAICVNIIIAVVISHVYAWKIALVTLVTIPILLGSGFMQLRMLARFEERHQEAFSTANALASEAIQSIRSVATLSLESTYMVSYKRLLEPPAKQIVRSAAQTNILLAISHTISTFVNGLTYWWGSQLIMRGEYTQRDLLIILVAMLTSAQLWGTMFTLAPEFSRARLAISRVMAIVHMGSGLPDPSRQPDAEATAETKDPDPTAASGKTGATVVFDRVSFAYPGNRDASVLDNVSFTIKPKQFVGLVGPSGAGKSTIMNLVQRLYEPTAGAVLIDGLDIASLPDSFRNGIALVPQDPALFDGTVLHNVSLGAVPGHEATAAEVEEACRVANIHDEIMALPDGYNTQCGPSASRLSGGQKQRVAIARALVRRPRLLLLDESTSALDAAGEAALQRGLQRASRDTTVLAITHRLHTVLRADMIFVVEGGRIVDQGRHADLVETNESYRLNAMQQMLQ</sequence>
<keyword evidence="3" id="KW-0813">Transport</keyword>
<dbReference type="InterPro" id="IPR039421">
    <property type="entry name" value="Type_1_exporter"/>
</dbReference>
<dbReference type="InterPro" id="IPR017871">
    <property type="entry name" value="ABC_transporter-like_CS"/>
</dbReference>
<dbReference type="PROSITE" id="PS00211">
    <property type="entry name" value="ABC_TRANSPORTER_1"/>
    <property type="match status" value="2"/>
</dbReference>
<evidence type="ECO:0000256" key="7">
    <source>
        <dbReference type="ARBA" id="ARBA00022989"/>
    </source>
</evidence>
<feature type="transmembrane region" description="Helical" evidence="10">
    <location>
        <begin position="74"/>
        <end position="96"/>
    </location>
</feature>
<dbReference type="SUPFAM" id="SSF52540">
    <property type="entry name" value="P-loop containing nucleoside triphosphate hydrolases"/>
    <property type="match status" value="2"/>
</dbReference>
<evidence type="ECO:0000256" key="8">
    <source>
        <dbReference type="ARBA" id="ARBA00023136"/>
    </source>
</evidence>
<feature type="domain" description="ABC transporter" evidence="11">
    <location>
        <begin position="1118"/>
        <end position="1356"/>
    </location>
</feature>
<dbReference type="PROSITE" id="PS50929">
    <property type="entry name" value="ABC_TM1F"/>
    <property type="match status" value="2"/>
</dbReference>
<proteinExistence type="inferred from homology"/>
<feature type="domain" description="ABC transmembrane type-1" evidence="12">
    <location>
        <begin position="780"/>
        <end position="1069"/>
    </location>
</feature>
<feature type="domain" description="ABC transporter" evidence="11">
    <location>
        <begin position="419"/>
        <end position="697"/>
    </location>
</feature>
<feature type="domain" description="ABC transmembrane type-1" evidence="12">
    <location>
        <begin position="81"/>
        <end position="383"/>
    </location>
</feature>
<feature type="compositionally biased region" description="Low complexity" evidence="9">
    <location>
        <begin position="707"/>
        <end position="718"/>
    </location>
</feature>
<keyword evidence="4 10" id="KW-0812">Transmembrane</keyword>
<dbReference type="InterPro" id="IPR027417">
    <property type="entry name" value="P-loop_NTPase"/>
</dbReference>
<evidence type="ECO:0000256" key="1">
    <source>
        <dbReference type="ARBA" id="ARBA00004141"/>
    </source>
</evidence>
<evidence type="ECO:0000256" key="6">
    <source>
        <dbReference type="ARBA" id="ARBA00022840"/>
    </source>
</evidence>
<feature type="transmembrane region" description="Helical" evidence="10">
    <location>
        <begin position="210"/>
        <end position="228"/>
    </location>
</feature>
<evidence type="ECO:0000313" key="14">
    <source>
        <dbReference type="Proteomes" id="UP000764110"/>
    </source>
</evidence>
<evidence type="ECO:0000256" key="3">
    <source>
        <dbReference type="ARBA" id="ARBA00022448"/>
    </source>
</evidence>
<dbReference type="Proteomes" id="UP000764110">
    <property type="component" value="Unassembled WGS sequence"/>
</dbReference>
<feature type="transmembrane region" description="Helical" evidence="10">
    <location>
        <begin position="312"/>
        <end position="335"/>
    </location>
</feature>
<dbReference type="Pfam" id="PF00664">
    <property type="entry name" value="ABC_membrane"/>
    <property type="match status" value="2"/>
</dbReference>
<evidence type="ECO:0000256" key="9">
    <source>
        <dbReference type="SAM" id="MobiDB-lite"/>
    </source>
</evidence>
<dbReference type="GO" id="GO:0005524">
    <property type="term" value="F:ATP binding"/>
    <property type="evidence" value="ECO:0007669"/>
    <property type="project" value="UniProtKB-KW"/>
</dbReference>
<dbReference type="SMART" id="SM00382">
    <property type="entry name" value="AAA"/>
    <property type="match status" value="2"/>
</dbReference>
<reference evidence="13 14" key="1">
    <citation type="submission" date="2020-07" db="EMBL/GenBank/DDBJ databases">
        <title>Metarhizium humberi genome.</title>
        <authorList>
            <person name="Lysoe E."/>
        </authorList>
    </citation>
    <scope>NUCLEOTIDE SEQUENCE [LARGE SCALE GENOMIC DNA]</scope>
    <source>
        <strain evidence="13 14">ESALQ1638</strain>
    </source>
</reference>
<evidence type="ECO:0000259" key="11">
    <source>
        <dbReference type="PROSITE" id="PS50893"/>
    </source>
</evidence>
<evidence type="ECO:0000256" key="5">
    <source>
        <dbReference type="ARBA" id="ARBA00022741"/>
    </source>
</evidence>
<evidence type="ECO:0008006" key="15">
    <source>
        <dbReference type="Google" id="ProtNLM"/>
    </source>
</evidence>
<keyword evidence="7 10" id="KW-1133">Transmembrane helix</keyword>
<name>A0A9P8MIW3_9HYPO</name>
<keyword evidence="8 10" id="KW-0472">Membrane</keyword>
<dbReference type="PANTHER" id="PTHR43394:SF27">
    <property type="entry name" value="ATP-DEPENDENT TRANSLOCASE ABCB1-LIKE"/>
    <property type="match status" value="1"/>
</dbReference>
<accession>A0A9P8MIW3</accession>
<dbReference type="SUPFAM" id="SSF90123">
    <property type="entry name" value="ABC transporter transmembrane region"/>
    <property type="match status" value="2"/>
</dbReference>
<evidence type="ECO:0000313" key="13">
    <source>
        <dbReference type="EMBL" id="KAH0601183.1"/>
    </source>
</evidence>
<feature type="transmembrane region" description="Helical" evidence="10">
    <location>
        <begin position="776"/>
        <end position="803"/>
    </location>
</feature>